<dbReference type="EMBL" id="QEOB01000010">
    <property type="protein sequence ID" value="PVX81875.1"/>
    <property type="molecule type" value="Genomic_DNA"/>
</dbReference>
<organism evidence="1 2">
    <name type="scientific">Paraburkholderia unamae</name>
    <dbReference type="NCBI Taxonomy" id="219649"/>
    <lineage>
        <taxon>Bacteria</taxon>
        <taxon>Pseudomonadati</taxon>
        <taxon>Pseudomonadota</taxon>
        <taxon>Betaproteobacteria</taxon>
        <taxon>Burkholderiales</taxon>
        <taxon>Burkholderiaceae</taxon>
        <taxon>Paraburkholderia</taxon>
    </lineage>
</organism>
<proteinExistence type="predicted"/>
<dbReference type="Proteomes" id="UP000245712">
    <property type="component" value="Unassembled WGS sequence"/>
</dbReference>
<keyword evidence="2" id="KW-1185">Reference proteome</keyword>
<name>A0ABX5KNK0_9BURK</name>
<reference evidence="1 2" key="1">
    <citation type="submission" date="2018-05" db="EMBL/GenBank/DDBJ databases">
        <title>Genomic Encyclopedia of Type Strains, Phase IV (KMG-V): Genome sequencing to study the core and pangenomes of soil and plant-associated prokaryotes.</title>
        <authorList>
            <person name="Whitman W."/>
        </authorList>
    </citation>
    <scope>NUCLEOTIDE SEQUENCE [LARGE SCALE GENOMIC DNA]</scope>
    <source>
        <strain evidence="1 2">SCZa-39</strain>
    </source>
</reference>
<evidence type="ECO:0000313" key="2">
    <source>
        <dbReference type="Proteomes" id="UP000245712"/>
    </source>
</evidence>
<protein>
    <submittedName>
        <fullName evidence="1">Uncharacterized protein</fullName>
    </submittedName>
</protein>
<gene>
    <name evidence="1" type="ORF">C7402_110280</name>
</gene>
<comment type="caution">
    <text evidence="1">The sequence shown here is derived from an EMBL/GenBank/DDBJ whole genome shotgun (WGS) entry which is preliminary data.</text>
</comment>
<sequence length="34" mass="3702">MRQRPAMHGVALREAVLQAAALLNEAHNSCCLRA</sequence>
<accession>A0ABX5KNK0</accession>
<evidence type="ECO:0000313" key="1">
    <source>
        <dbReference type="EMBL" id="PVX81875.1"/>
    </source>
</evidence>